<feature type="compositionally biased region" description="Polar residues" evidence="1">
    <location>
        <begin position="188"/>
        <end position="207"/>
    </location>
</feature>
<feature type="region of interest" description="Disordered" evidence="1">
    <location>
        <begin position="185"/>
        <end position="207"/>
    </location>
</feature>
<feature type="compositionally biased region" description="Basic and acidic residues" evidence="1">
    <location>
        <begin position="58"/>
        <end position="67"/>
    </location>
</feature>
<evidence type="ECO:0000313" key="3">
    <source>
        <dbReference type="Proteomes" id="UP001054945"/>
    </source>
</evidence>
<feature type="region of interest" description="Disordered" evidence="1">
    <location>
        <begin position="56"/>
        <end position="90"/>
    </location>
</feature>
<sequence>MYDNGKSSLKDYLGKVLNMTDSYSESRKALDAHLGSFVSFVKGVVRDGLQGINMATEDSLKGEEAKRNATRVNQPDSEDEEEESEEDRRQKRKLEIAEMVGHGFLGKITIEVIKQKIDLFKPVETNPEDRESVLDDLLFDVLMIKNRMRAIIHDDIPKDKGNIDLARRSVYTYWADVAENMYAEESKPNSPQQLGETISTRSSGATRNSFWIHC</sequence>
<protein>
    <submittedName>
        <fullName evidence="2">Uncharacterized protein</fullName>
    </submittedName>
</protein>
<feature type="compositionally biased region" description="Acidic residues" evidence="1">
    <location>
        <begin position="76"/>
        <end position="85"/>
    </location>
</feature>
<comment type="caution">
    <text evidence="2">The sequence shown here is derived from an EMBL/GenBank/DDBJ whole genome shotgun (WGS) entry which is preliminary data.</text>
</comment>
<proteinExistence type="predicted"/>
<dbReference type="EMBL" id="BPLR01005685">
    <property type="protein sequence ID" value="GIY04208.1"/>
    <property type="molecule type" value="Genomic_DNA"/>
</dbReference>
<evidence type="ECO:0000256" key="1">
    <source>
        <dbReference type="SAM" id="MobiDB-lite"/>
    </source>
</evidence>
<dbReference type="Proteomes" id="UP001054945">
    <property type="component" value="Unassembled WGS sequence"/>
</dbReference>
<reference evidence="2 3" key="1">
    <citation type="submission" date="2021-06" db="EMBL/GenBank/DDBJ databases">
        <title>Caerostris extrusa draft genome.</title>
        <authorList>
            <person name="Kono N."/>
            <person name="Arakawa K."/>
        </authorList>
    </citation>
    <scope>NUCLEOTIDE SEQUENCE [LARGE SCALE GENOMIC DNA]</scope>
</reference>
<gene>
    <name evidence="2" type="primary">AVEN_89915_1</name>
    <name evidence="2" type="ORF">CEXT_197941</name>
</gene>
<organism evidence="2 3">
    <name type="scientific">Caerostris extrusa</name>
    <name type="common">Bark spider</name>
    <name type="synonym">Caerostris bankana</name>
    <dbReference type="NCBI Taxonomy" id="172846"/>
    <lineage>
        <taxon>Eukaryota</taxon>
        <taxon>Metazoa</taxon>
        <taxon>Ecdysozoa</taxon>
        <taxon>Arthropoda</taxon>
        <taxon>Chelicerata</taxon>
        <taxon>Arachnida</taxon>
        <taxon>Araneae</taxon>
        <taxon>Araneomorphae</taxon>
        <taxon>Entelegynae</taxon>
        <taxon>Araneoidea</taxon>
        <taxon>Araneidae</taxon>
        <taxon>Caerostris</taxon>
    </lineage>
</organism>
<name>A0AAV4Q2R0_CAEEX</name>
<accession>A0AAV4Q2R0</accession>
<evidence type="ECO:0000313" key="2">
    <source>
        <dbReference type="EMBL" id="GIY04208.1"/>
    </source>
</evidence>
<dbReference type="AlphaFoldDB" id="A0AAV4Q2R0"/>
<keyword evidence="3" id="KW-1185">Reference proteome</keyword>